<evidence type="ECO:0000313" key="3">
    <source>
        <dbReference type="Proteomes" id="UP000199473"/>
    </source>
</evidence>
<evidence type="ECO:0000256" key="1">
    <source>
        <dbReference type="SAM" id="MobiDB-lite"/>
    </source>
</evidence>
<dbReference type="AlphaFoldDB" id="A0A1I4BCG9"/>
<dbReference type="Proteomes" id="UP000199473">
    <property type="component" value="Unassembled WGS sequence"/>
</dbReference>
<feature type="region of interest" description="Disordered" evidence="1">
    <location>
        <begin position="25"/>
        <end position="177"/>
    </location>
</feature>
<dbReference type="EMBL" id="FOSQ01000005">
    <property type="protein sequence ID" value="SFK65807.1"/>
    <property type="molecule type" value="Genomic_DNA"/>
</dbReference>
<feature type="compositionally biased region" description="Polar residues" evidence="1">
    <location>
        <begin position="56"/>
        <end position="67"/>
    </location>
</feature>
<reference evidence="2 3" key="1">
    <citation type="submission" date="2016-10" db="EMBL/GenBank/DDBJ databases">
        <authorList>
            <person name="de Groot N.N."/>
        </authorList>
    </citation>
    <scope>NUCLEOTIDE SEQUENCE [LARGE SCALE GENOMIC DNA]</scope>
    <source>
        <strain evidence="2 3">DSM 19981</strain>
    </source>
</reference>
<feature type="region of interest" description="Disordered" evidence="1">
    <location>
        <begin position="270"/>
        <end position="340"/>
    </location>
</feature>
<feature type="region of interest" description="Disordered" evidence="1">
    <location>
        <begin position="190"/>
        <end position="211"/>
    </location>
</feature>
<protein>
    <submittedName>
        <fullName evidence="2">Uncharacterized protein</fullName>
    </submittedName>
</protein>
<accession>A0A1I4BCG9</accession>
<sequence length="340" mass="35273">MPAAAQRYRRLMPIRGQHALFPGNHGAVSSGAQASGIRGGGAGRAGGAGRCRDSGVNHQSSEASQPSPGGGGAMSRHSGLSAGQRSRRCMWLSCPRQGRTRRSQASPRWSAQRRRLMAGLTSRRSSPGASAAMRMSVACRGVQRAGSTADSSGRTREGIDNSSRCEAGTRGLGRRSSQISASSPVWWLAWPQGRGPPRGCDRSPIQRSGRPARRAWPATWATSAMVAGCPQWRLRLVRMACQPGPSGGRATAPAMQPRLVVPMDCAGPAVGRGSAAHSAARATGPSAACAPPPASAASRDRTRRAGLRSASRTPSPHRRAGAGPGGWRGIPARDLPPSPG</sequence>
<feature type="compositionally biased region" description="Gly residues" evidence="1">
    <location>
        <begin position="37"/>
        <end position="49"/>
    </location>
</feature>
<keyword evidence="3" id="KW-1185">Reference proteome</keyword>
<proteinExistence type="predicted"/>
<gene>
    <name evidence="2" type="ORF">SAMN02745775_105134</name>
</gene>
<evidence type="ECO:0000313" key="2">
    <source>
        <dbReference type="EMBL" id="SFK65807.1"/>
    </source>
</evidence>
<feature type="compositionally biased region" description="Low complexity" evidence="1">
    <location>
        <begin position="270"/>
        <end position="289"/>
    </location>
</feature>
<organism evidence="2 3">
    <name type="scientific">Falsiroseomonas stagni DSM 19981</name>
    <dbReference type="NCBI Taxonomy" id="1123062"/>
    <lineage>
        <taxon>Bacteria</taxon>
        <taxon>Pseudomonadati</taxon>
        <taxon>Pseudomonadota</taxon>
        <taxon>Alphaproteobacteria</taxon>
        <taxon>Acetobacterales</taxon>
        <taxon>Roseomonadaceae</taxon>
        <taxon>Falsiroseomonas</taxon>
    </lineage>
</organism>
<name>A0A1I4BCG9_9PROT</name>
<dbReference type="STRING" id="1123062.SAMN02745775_105134"/>